<dbReference type="RefSeq" id="WP_089080026.1">
    <property type="nucleotide sequence ID" value="NZ_VFPJ01000001.1"/>
</dbReference>
<accession>A0A543G393</accession>
<reference evidence="1 2" key="1">
    <citation type="submission" date="2019-06" db="EMBL/GenBank/DDBJ databases">
        <title>Genomic Encyclopedia of Archaeal and Bacterial Type Strains, Phase II (KMG-II): from individual species to whole genera.</title>
        <authorList>
            <person name="Goeker M."/>
        </authorList>
    </citation>
    <scope>NUCLEOTIDE SEQUENCE [LARGE SCALE GENOMIC DNA]</scope>
    <source>
        <strain evidence="1 2">DSM 24789</strain>
    </source>
</reference>
<dbReference type="Proteomes" id="UP000320773">
    <property type="component" value="Unassembled WGS sequence"/>
</dbReference>
<gene>
    <name evidence="1" type="ORF">BC670_1440</name>
</gene>
<evidence type="ECO:0000313" key="1">
    <source>
        <dbReference type="EMBL" id="TQM40549.1"/>
    </source>
</evidence>
<proteinExistence type="predicted"/>
<sequence>MLLIRVFESDLNSYPYTENIIEDAIYEVIQSDHKWFFDTNPLIVQCIAVDPANIPTITSNFANEIIYLEDRIS</sequence>
<evidence type="ECO:0000313" key="2">
    <source>
        <dbReference type="Proteomes" id="UP000320773"/>
    </source>
</evidence>
<comment type="caution">
    <text evidence="1">The sequence shown here is derived from an EMBL/GenBank/DDBJ whole genome shotgun (WGS) entry which is preliminary data.</text>
</comment>
<protein>
    <submittedName>
        <fullName evidence="1">Uncharacterized protein</fullName>
    </submittedName>
</protein>
<name>A0A543G393_9FLAO</name>
<organism evidence="1 2">
    <name type="scientific">Flavobacterium branchiophilum</name>
    <dbReference type="NCBI Taxonomy" id="55197"/>
    <lineage>
        <taxon>Bacteria</taxon>
        <taxon>Pseudomonadati</taxon>
        <taxon>Bacteroidota</taxon>
        <taxon>Flavobacteriia</taxon>
        <taxon>Flavobacteriales</taxon>
        <taxon>Flavobacteriaceae</taxon>
        <taxon>Flavobacterium</taxon>
    </lineage>
</organism>
<dbReference type="EMBL" id="VFPJ01000001">
    <property type="protein sequence ID" value="TQM40549.1"/>
    <property type="molecule type" value="Genomic_DNA"/>
</dbReference>
<dbReference type="AlphaFoldDB" id="A0A543G393"/>